<dbReference type="InterPro" id="IPR035965">
    <property type="entry name" value="PAS-like_dom_sf"/>
</dbReference>
<dbReference type="Pfam" id="PF14827">
    <property type="entry name" value="dCache_3"/>
    <property type="match status" value="1"/>
</dbReference>
<keyword evidence="5" id="KW-0418">Kinase</keyword>
<dbReference type="SMART" id="SM00267">
    <property type="entry name" value="GGDEF"/>
    <property type="match status" value="1"/>
</dbReference>
<keyword evidence="6" id="KW-0067">ATP-binding</keyword>
<dbReference type="InterPro" id="IPR029787">
    <property type="entry name" value="Nucleotide_cyclase"/>
</dbReference>
<dbReference type="NCBIfam" id="TIGR00254">
    <property type="entry name" value="GGDEF"/>
    <property type="match status" value="1"/>
</dbReference>
<dbReference type="SUPFAM" id="SSF55785">
    <property type="entry name" value="PYP-like sensor domain (PAS domain)"/>
    <property type="match status" value="1"/>
</dbReference>
<dbReference type="PATRIC" id="fig|1193502.14.peg.1961"/>
<dbReference type="Pfam" id="PF13426">
    <property type="entry name" value="PAS_9"/>
    <property type="match status" value="1"/>
</dbReference>
<organism evidence="12 13">
    <name type="scientific">Sulfurospirillum halorespirans DSM 13726</name>
    <dbReference type="NCBI Taxonomy" id="1193502"/>
    <lineage>
        <taxon>Bacteria</taxon>
        <taxon>Pseudomonadati</taxon>
        <taxon>Campylobacterota</taxon>
        <taxon>Epsilonproteobacteria</taxon>
        <taxon>Campylobacterales</taxon>
        <taxon>Sulfurospirillaceae</taxon>
        <taxon>Sulfurospirillum</taxon>
    </lineage>
</organism>
<dbReference type="InterPro" id="IPR052155">
    <property type="entry name" value="Biofilm_reg_signaling"/>
</dbReference>
<dbReference type="RefSeq" id="WP_069478354.1">
    <property type="nucleotide sequence ID" value="NZ_CP017111.1"/>
</dbReference>
<dbReference type="STRING" id="1193502.SHALO_1930"/>
<dbReference type="GO" id="GO:0016301">
    <property type="term" value="F:kinase activity"/>
    <property type="evidence" value="ECO:0007669"/>
    <property type="project" value="UniProtKB-KW"/>
</dbReference>
<comment type="subcellular location">
    <subcellularLocation>
        <location evidence="1">Membrane</location>
    </subcellularLocation>
</comment>
<keyword evidence="13" id="KW-1185">Reference proteome</keyword>
<dbReference type="CDD" id="cd00130">
    <property type="entry name" value="PAS"/>
    <property type="match status" value="1"/>
</dbReference>
<dbReference type="InterPro" id="IPR043128">
    <property type="entry name" value="Rev_trsase/Diguanyl_cyclase"/>
</dbReference>
<dbReference type="Proteomes" id="UP000094609">
    <property type="component" value="Chromosome"/>
</dbReference>
<keyword evidence="7" id="KW-0902">Two-component regulatory system</keyword>
<accession>A0A1D7TL38</accession>
<dbReference type="InterPro" id="IPR000014">
    <property type="entry name" value="PAS"/>
</dbReference>
<feature type="domain" description="GGDEF" evidence="11">
    <location>
        <begin position="509"/>
        <end position="645"/>
    </location>
</feature>
<dbReference type="Pfam" id="PF00990">
    <property type="entry name" value="GGDEF"/>
    <property type="match status" value="1"/>
</dbReference>
<dbReference type="InterPro" id="IPR029150">
    <property type="entry name" value="dCache_3"/>
</dbReference>
<dbReference type="SMART" id="SM00091">
    <property type="entry name" value="PAS"/>
    <property type="match status" value="1"/>
</dbReference>
<dbReference type="KEGG" id="shal:SHALO_1930"/>
<evidence type="ECO:0000259" key="10">
    <source>
        <dbReference type="PROSITE" id="PS50113"/>
    </source>
</evidence>
<dbReference type="PANTHER" id="PTHR44757:SF2">
    <property type="entry name" value="BIOFILM ARCHITECTURE MAINTENANCE PROTEIN MBAA"/>
    <property type="match status" value="1"/>
</dbReference>
<feature type="domain" description="PAS" evidence="9">
    <location>
        <begin position="351"/>
        <end position="423"/>
    </location>
</feature>
<evidence type="ECO:0000256" key="1">
    <source>
        <dbReference type="ARBA" id="ARBA00004370"/>
    </source>
</evidence>
<dbReference type="EMBL" id="CP017111">
    <property type="protein sequence ID" value="AOO65701.1"/>
    <property type="molecule type" value="Genomic_DNA"/>
</dbReference>
<evidence type="ECO:0000259" key="11">
    <source>
        <dbReference type="PROSITE" id="PS50887"/>
    </source>
</evidence>
<dbReference type="GO" id="GO:0000160">
    <property type="term" value="P:phosphorelay signal transduction system"/>
    <property type="evidence" value="ECO:0007669"/>
    <property type="project" value="UniProtKB-KW"/>
</dbReference>
<feature type="transmembrane region" description="Helical" evidence="8">
    <location>
        <begin position="320"/>
        <end position="342"/>
    </location>
</feature>
<reference evidence="13" key="1">
    <citation type="submission" date="2016-08" db="EMBL/GenBank/DDBJ databases">
        <title>Complete genome sequence of the organohalide-respiring Epsilonproteobacterium Sulfurospirillum halorespirans.</title>
        <authorList>
            <person name="Goris T."/>
            <person name="Zimmermann J."/>
            <person name="Schenz B."/>
            <person name="Lemos M."/>
            <person name="Hackermueller J."/>
            <person name="Diekert G."/>
        </authorList>
    </citation>
    <scope>NUCLEOTIDE SEQUENCE [LARGE SCALE GENOMIC DNA]</scope>
    <source>
        <strain>DSM 13726</strain>
        <strain evidence="13">PCE-M2</strain>
    </source>
</reference>
<dbReference type="InterPro" id="IPR000160">
    <property type="entry name" value="GGDEF_dom"/>
</dbReference>
<dbReference type="Gene3D" id="3.30.450.20">
    <property type="entry name" value="PAS domain"/>
    <property type="match status" value="1"/>
</dbReference>
<sequence length="645" mass="74262">MRKFLLTAFSVIIAYAVFFSYVHSKMKEERDVLLLNEHKIIETSYKAVTQMYSISIENYFRYAIMQPPILKILNDVVDTNDTHEKALLRGSLYRLLYSFYNDELKRLGIRQFHFHTPQGESFLRFHAPAENGDNLMEVRPSIKKANIEKKFVTGFEGGRTYPGFRYVFPIIQEGKHLGSVEVSLAYENIEFELSKLLSWKDHLLLLKKSVTTDMVFEGHKHHFMPSPLSNDFVIENQKISNITAPSIESELTKKINTILKEHYNIDAKLKEGKNFSIPVLQDDDGYVANFYAVYDLTGTLAAYAVTYSHLDDLVKIQHKYIASLLFGFLTFVLLGIVLYLLIEQSHKTLKEKVLFETIVDKTINGVILLNTKGQITFINNAATTLLGYSLKEVIGKDSHELIHVHPHDTTKEECPILNSMRYQRTYLGEEVFRKKDGEHFTIHLNATPFLQDNNNIGSVIIFRDISKEKEAQKTIEHLAYYDSLTELPNRKLLLDRLSHTLANTSRDPEFCGLLFIDLDNFKFLNDTKGHEYGDMLLKMVAKRLSSTLRLCDTVSRFGGDEFVILVTKLGDDPYEAKTRLREIGYKILHAIGEQFRLINFDYTCTASIGGTLFHETNKTINEILKDADIAMYEVKKQHKNEIKIV</sequence>
<dbReference type="AlphaFoldDB" id="A0A1D7TL38"/>
<dbReference type="GO" id="GO:0005524">
    <property type="term" value="F:ATP binding"/>
    <property type="evidence" value="ECO:0007669"/>
    <property type="project" value="UniProtKB-KW"/>
</dbReference>
<dbReference type="SUPFAM" id="SSF103190">
    <property type="entry name" value="Sensory domain-like"/>
    <property type="match status" value="1"/>
</dbReference>
<keyword evidence="8" id="KW-1133">Transmembrane helix</keyword>
<dbReference type="PROSITE" id="PS50112">
    <property type="entry name" value="PAS"/>
    <property type="match status" value="1"/>
</dbReference>
<dbReference type="GO" id="GO:0016020">
    <property type="term" value="C:membrane"/>
    <property type="evidence" value="ECO:0007669"/>
    <property type="project" value="UniProtKB-SubCell"/>
</dbReference>
<dbReference type="InterPro" id="IPR000700">
    <property type="entry name" value="PAS-assoc_C"/>
</dbReference>
<evidence type="ECO:0000256" key="4">
    <source>
        <dbReference type="ARBA" id="ARBA00022741"/>
    </source>
</evidence>
<name>A0A1D7TL38_9BACT</name>
<feature type="domain" description="PAC" evidence="10">
    <location>
        <begin position="426"/>
        <end position="477"/>
    </location>
</feature>
<keyword evidence="3" id="KW-0808">Transferase</keyword>
<dbReference type="CDD" id="cd01949">
    <property type="entry name" value="GGDEF"/>
    <property type="match status" value="1"/>
</dbReference>
<dbReference type="PROSITE" id="PS50887">
    <property type="entry name" value="GGDEF"/>
    <property type="match status" value="1"/>
</dbReference>
<dbReference type="PROSITE" id="PS50113">
    <property type="entry name" value="PAC"/>
    <property type="match status" value="1"/>
</dbReference>
<keyword evidence="8" id="KW-0472">Membrane</keyword>
<evidence type="ECO:0000256" key="6">
    <source>
        <dbReference type="ARBA" id="ARBA00022840"/>
    </source>
</evidence>
<keyword evidence="2" id="KW-0597">Phosphoprotein</keyword>
<evidence type="ECO:0000313" key="12">
    <source>
        <dbReference type="EMBL" id="AOO65701.1"/>
    </source>
</evidence>
<evidence type="ECO:0000256" key="8">
    <source>
        <dbReference type="SAM" id="Phobius"/>
    </source>
</evidence>
<dbReference type="NCBIfam" id="TIGR00229">
    <property type="entry name" value="sensory_box"/>
    <property type="match status" value="1"/>
</dbReference>
<protein>
    <submittedName>
        <fullName evidence="12">Diguanylate cyclase</fullName>
    </submittedName>
</protein>
<proteinExistence type="predicted"/>
<evidence type="ECO:0000256" key="3">
    <source>
        <dbReference type="ARBA" id="ARBA00022679"/>
    </source>
</evidence>
<evidence type="ECO:0000313" key="13">
    <source>
        <dbReference type="Proteomes" id="UP000094609"/>
    </source>
</evidence>
<evidence type="ECO:0000259" key="9">
    <source>
        <dbReference type="PROSITE" id="PS50112"/>
    </source>
</evidence>
<dbReference type="PANTHER" id="PTHR44757">
    <property type="entry name" value="DIGUANYLATE CYCLASE DGCP"/>
    <property type="match status" value="1"/>
</dbReference>
<gene>
    <name evidence="12" type="ORF">SHALO_1930</name>
</gene>
<keyword evidence="8" id="KW-0812">Transmembrane</keyword>
<dbReference type="SUPFAM" id="SSF55073">
    <property type="entry name" value="Nucleotide cyclase"/>
    <property type="match status" value="1"/>
</dbReference>
<dbReference type="InterPro" id="IPR029151">
    <property type="entry name" value="Sensor-like_sf"/>
</dbReference>
<evidence type="ECO:0000256" key="7">
    <source>
        <dbReference type="ARBA" id="ARBA00023012"/>
    </source>
</evidence>
<dbReference type="Gene3D" id="3.30.70.270">
    <property type="match status" value="1"/>
</dbReference>
<keyword evidence="4" id="KW-0547">Nucleotide-binding</keyword>
<evidence type="ECO:0000256" key="2">
    <source>
        <dbReference type="ARBA" id="ARBA00022553"/>
    </source>
</evidence>
<evidence type="ECO:0000256" key="5">
    <source>
        <dbReference type="ARBA" id="ARBA00022777"/>
    </source>
</evidence>